<keyword evidence="2 8" id="KW-0813">Transport</keyword>
<dbReference type="PANTHER" id="PTHR30614">
    <property type="entry name" value="MEMBRANE COMPONENT OF AMINO ACID ABC TRANSPORTER"/>
    <property type="match status" value="1"/>
</dbReference>
<feature type="transmembrane region" description="Helical" evidence="8">
    <location>
        <begin position="444"/>
        <end position="465"/>
    </location>
</feature>
<evidence type="ECO:0000256" key="9">
    <source>
        <dbReference type="SAM" id="SignalP"/>
    </source>
</evidence>
<keyword evidence="4 8" id="KW-0812">Transmembrane</keyword>
<dbReference type="CDD" id="cd06261">
    <property type="entry name" value="TM_PBP2"/>
    <property type="match status" value="1"/>
</dbReference>
<dbReference type="InterPro" id="IPR043429">
    <property type="entry name" value="ArtM/GltK/GlnP/TcyL/YhdX-like"/>
</dbReference>
<evidence type="ECO:0000256" key="2">
    <source>
        <dbReference type="ARBA" id="ARBA00022448"/>
    </source>
</evidence>
<dbReference type="Gene3D" id="3.40.190.10">
    <property type="entry name" value="Periplasmic binding protein-like II"/>
    <property type="match status" value="2"/>
</dbReference>
<dbReference type="GO" id="GO:0006865">
    <property type="term" value="P:amino acid transport"/>
    <property type="evidence" value="ECO:0007669"/>
    <property type="project" value="UniProtKB-KW"/>
</dbReference>
<reference evidence="11 12" key="1">
    <citation type="submission" date="2017-12" db="EMBL/GenBank/DDBJ databases">
        <title>Phylogenetic diversity of female urinary microbiome.</title>
        <authorList>
            <person name="Thomas-White K."/>
            <person name="Wolfe A.J."/>
        </authorList>
    </citation>
    <scope>NUCLEOTIDE SEQUENCE [LARGE SCALE GENOMIC DNA]</scope>
    <source>
        <strain evidence="11 12">UMB0139</strain>
    </source>
</reference>
<comment type="similarity">
    <text evidence="8">Belongs to the binding-protein-dependent transport system permease family.</text>
</comment>
<dbReference type="InterPro" id="IPR035906">
    <property type="entry name" value="MetI-like_sf"/>
</dbReference>
<dbReference type="InterPro" id="IPR000515">
    <property type="entry name" value="MetI-like"/>
</dbReference>
<dbReference type="GO" id="GO:0022857">
    <property type="term" value="F:transmembrane transporter activity"/>
    <property type="evidence" value="ECO:0007669"/>
    <property type="project" value="InterPro"/>
</dbReference>
<dbReference type="PROSITE" id="PS50928">
    <property type="entry name" value="ABC_TM1"/>
    <property type="match status" value="1"/>
</dbReference>
<comment type="subcellular location">
    <subcellularLocation>
        <location evidence="1 8">Cell membrane</location>
        <topology evidence="1 8">Multi-pass membrane protein</topology>
    </subcellularLocation>
</comment>
<evidence type="ECO:0000256" key="3">
    <source>
        <dbReference type="ARBA" id="ARBA00022475"/>
    </source>
</evidence>
<keyword evidence="5" id="KW-0029">Amino-acid transport</keyword>
<dbReference type="AlphaFoldDB" id="A0A2I1MLR4"/>
<feature type="signal peptide" evidence="9">
    <location>
        <begin position="1"/>
        <end position="27"/>
    </location>
</feature>
<evidence type="ECO:0000256" key="6">
    <source>
        <dbReference type="ARBA" id="ARBA00022989"/>
    </source>
</evidence>
<dbReference type="Proteomes" id="UP000234239">
    <property type="component" value="Unassembled WGS sequence"/>
</dbReference>
<evidence type="ECO:0000256" key="7">
    <source>
        <dbReference type="ARBA" id="ARBA00023136"/>
    </source>
</evidence>
<dbReference type="Pfam" id="PF00528">
    <property type="entry name" value="BPD_transp_1"/>
    <property type="match status" value="1"/>
</dbReference>
<keyword evidence="3" id="KW-1003">Cell membrane</keyword>
<dbReference type="Pfam" id="PF00497">
    <property type="entry name" value="SBP_bac_3"/>
    <property type="match status" value="1"/>
</dbReference>
<name>A0A2I1MLR4_9LACT</name>
<keyword evidence="6 8" id="KW-1133">Transmembrane helix</keyword>
<dbReference type="PANTHER" id="PTHR30614:SF0">
    <property type="entry name" value="L-CYSTINE TRANSPORT SYSTEM PERMEASE PROTEIN TCYL"/>
    <property type="match status" value="1"/>
</dbReference>
<gene>
    <name evidence="11" type="ORF">CYJ28_08825</name>
</gene>
<dbReference type="SUPFAM" id="SSF161098">
    <property type="entry name" value="MetI-like"/>
    <property type="match status" value="1"/>
</dbReference>
<protein>
    <submittedName>
        <fullName evidence="11">Glutamine ABC transporter substrate-binding protein</fullName>
    </submittedName>
</protein>
<keyword evidence="7 8" id="KW-0472">Membrane</keyword>
<evidence type="ECO:0000256" key="1">
    <source>
        <dbReference type="ARBA" id="ARBA00004651"/>
    </source>
</evidence>
<dbReference type="InterPro" id="IPR010065">
    <property type="entry name" value="AA_ABC_transptr_permease_3TM"/>
</dbReference>
<keyword evidence="9" id="KW-0732">Signal</keyword>
<feature type="transmembrane region" description="Helical" evidence="8">
    <location>
        <begin position="317"/>
        <end position="341"/>
    </location>
</feature>
<dbReference type="GO" id="GO:0043190">
    <property type="term" value="C:ATP-binding cassette (ABC) transporter complex"/>
    <property type="evidence" value="ECO:0007669"/>
    <property type="project" value="InterPro"/>
</dbReference>
<evidence type="ECO:0000259" key="10">
    <source>
        <dbReference type="PROSITE" id="PS50928"/>
    </source>
</evidence>
<proteinExistence type="inferred from homology"/>
<evidence type="ECO:0000256" key="8">
    <source>
        <dbReference type="RuleBase" id="RU363032"/>
    </source>
</evidence>
<dbReference type="EMBL" id="PKGY01000005">
    <property type="protein sequence ID" value="PKZ21086.1"/>
    <property type="molecule type" value="Genomic_DNA"/>
</dbReference>
<dbReference type="SUPFAM" id="SSF53850">
    <property type="entry name" value="Periplasmic binding protein-like II"/>
    <property type="match status" value="1"/>
</dbReference>
<dbReference type="InterPro" id="IPR001638">
    <property type="entry name" value="Solute-binding_3/MltF_N"/>
</dbReference>
<evidence type="ECO:0000256" key="4">
    <source>
        <dbReference type="ARBA" id="ARBA00022692"/>
    </source>
</evidence>
<dbReference type="SMART" id="SM00062">
    <property type="entry name" value="PBPb"/>
    <property type="match status" value="1"/>
</dbReference>
<evidence type="ECO:0000313" key="12">
    <source>
        <dbReference type="Proteomes" id="UP000234239"/>
    </source>
</evidence>
<feature type="domain" description="ABC transmembrane type-1" evidence="10">
    <location>
        <begin position="278"/>
        <end position="466"/>
    </location>
</feature>
<feature type="transmembrane region" description="Helical" evidence="8">
    <location>
        <begin position="282"/>
        <end position="305"/>
    </location>
</feature>
<dbReference type="NCBIfam" id="TIGR01726">
    <property type="entry name" value="HEQRo_perm_3TM"/>
    <property type="match status" value="1"/>
</dbReference>
<organism evidence="11 12">
    <name type="scientific">Aerococcus sanguinicola</name>
    <dbReference type="NCBI Taxonomy" id="119206"/>
    <lineage>
        <taxon>Bacteria</taxon>
        <taxon>Bacillati</taxon>
        <taxon>Bacillota</taxon>
        <taxon>Bacilli</taxon>
        <taxon>Lactobacillales</taxon>
        <taxon>Aerococcaceae</taxon>
        <taxon>Aerococcus</taxon>
    </lineage>
</organism>
<dbReference type="OrthoDB" id="9805999at2"/>
<feature type="chain" id="PRO_5014114101" evidence="9">
    <location>
        <begin position="28"/>
        <end position="474"/>
    </location>
</feature>
<accession>A0A2I1MLR4</accession>
<evidence type="ECO:0000313" key="11">
    <source>
        <dbReference type="EMBL" id="PKZ21086.1"/>
    </source>
</evidence>
<dbReference type="CDD" id="cd00996">
    <property type="entry name" value="PBP2_AatB_like"/>
    <property type="match status" value="1"/>
</dbReference>
<comment type="caution">
    <text evidence="11">The sequence shown here is derived from an EMBL/GenBank/DDBJ whole genome shotgun (WGS) entry which is preliminary data.</text>
</comment>
<dbReference type="Gene3D" id="1.10.3720.10">
    <property type="entry name" value="MetI-like"/>
    <property type="match status" value="1"/>
</dbReference>
<evidence type="ECO:0000256" key="5">
    <source>
        <dbReference type="ARBA" id="ARBA00022970"/>
    </source>
</evidence>
<sequence>MLKLSCIAWLFALFLPLLSVFPTPVEAKENHYVIGLDDTFSPMGFRDNEGKLIGFDIDLAEAVADLNGWSIDFQPIDWSMKETELNTGNIDMIWNGFGITPEREKQFLLTEPYIDSKQMIITRADDSIDDLEDLAGKKVGSQSGSTTAEEMKTWPNDLYKRLDGEPVLYPSYNEVFADLDAGRIDAIATGTIYGLYTLQQRPEGQYKYFVNEDYVEPMAVALRKEDTQLKETIDQSIQTLKENGTYDEIYNKWFAGDQTADRGQSLVMTVLPSLLSAFKMTFLIFIVVLILSIPVGFLIAILRVFGPKWLQGLIEAYVFVMRGSPLMLQLMVFFFGLPYIGLSLDRFTAAIFAFVINYAAYFTEIFRGGISSVPDGQFESINVLGIGHFRGFRRIILPQVMKIVMPSVGNEVISLVKDTSLVYVIGLGELLRAGSIAANTYATLTPYLLCGAIYLLFTAVVTFFLKGIESRIDW</sequence>